<keyword evidence="3" id="KW-1185">Reference proteome</keyword>
<proteinExistence type="predicted"/>
<dbReference type="PANTHER" id="PTHR31111">
    <property type="entry name" value="BNAA05G37150D PROTEIN-RELATED"/>
    <property type="match status" value="1"/>
</dbReference>
<dbReference type="OrthoDB" id="1298469at2759"/>
<dbReference type="AlphaFoldDB" id="A0A2G2V5P5"/>
<reference evidence="2 3" key="1">
    <citation type="journal article" date="2017" name="Genome Biol.">
        <title>New reference genome sequences of hot pepper reveal the massive evolution of plant disease-resistance genes by retroduplication.</title>
        <authorList>
            <person name="Kim S."/>
            <person name="Park J."/>
            <person name="Yeom S.I."/>
            <person name="Kim Y.M."/>
            <person name="Seo E."/>
            <person name="Kim K.T."/>
            <person name="Kim M.S."/>
            <person name="Lee J.M."/>
            <person name="Cheong K."/>
            <person name="Shin H.S."/>
            <person name="Kim S.B."/>
            <person name="Han K."/>
            <person name="Lee J."/>
            <person name="Park M."/>
            <person name="Lee H.A."/>
            <person name="Lee H.Y."/>
            <person name="Lee Y."/>
            <person name="Oh S."/>
            <person name="Lee J.H."/>
            <person name="Choi E."/>
            <person name="Choi E."/>
            <person name="Lee S.E."/>
            <person name="Jeon J."/>
            <person name="Kim H."/>
            <person name="Choi G."/>
            <person name="Song H."/>
            <person name="Lee J."/>
            <person name="Lee S.C."/>
            <person name="Kwon J.K."/>
            <person name="Lee H.Y."/>
            <person name="Koo N."/>
            <person name="Hong Y."/>
            <person name="Kim R.W."/>
            <person name="Kang W.H."/>
            <person name="Huh J.H."/>
            <person name="Kang B.C."/>
            <person name="Yang T.J."/>
            <person name="Lee Y.H."/>
            <person name="Bennetzen J.L."/>
            <person name="Choi D."/>
        </authorList>
    </citation>
    <scope>NUCLEOTIDE SEQUENCE [LARGE SCALE GENOMIC DNA]</scope>
    <source>
        <strain evidence="3">cv. PBC81</strain>
    </source>
</reference>
<dbReference type="PANTHER" id="PTHR31111:SF136">
    <property type="entry name" value="F-BOX ASSOCIATED DOMAIN-CONTAINING PROTEIN"/>
    <property type="match status" value="1"/>
</dbReference>
<dbReference type="InterPro" id="IPR001810">
    <property type="entry name" value="F-box_dom"/>
</dbReference>
<dbReference type="EMBL" id="MLFT02000241">
    <property type="protein sequence ID" value="PHT28267.1"/>
    <property type="molecule type" value="Genomic_DNA"/>
</dbReference>
<reference evidence="3" key="2">
    <citation type="journal article" date="2017" name="J. Anim. Genet.">
        <title>Multiple reference genome sequences of hot pepper reveal the massive evolution of plant disease resistance genes by retroduplication.</title>
        <authorList>
            <person name="Kim S."/>
            <person name="Park J."/>
            <person name="Yeom S.-I."/>
            <person name="Kim Y.-M."/>
            <person name="Seo E."/>
            <person name="Kim K.-T."/>
            <person name="Kim M.-S."/>
            <person name="Lee J.M."/>
            <person name="Cheong K."/>
            <person name="Shin H.-S."/>
            <person name="Kim S.-B."/>
            <person name="Han K."/>
            <person name="Lee J."/>
            <person name="Park M."/>
            <person name="Lee H.-A."/>
            <person name="Lee H.-Y."/>
            <person name="Lee Y."/>
            <person name="Oh S."/>
            <person name="Lee J.H."/>
            <person name="Choi E."/>
            <person name="Choi E."/>
            <person name="Lee S.E."/>
            <person name="Jeon J."/>
            <person name="Kim H."/>
            <person name="Choi G."/>
            <person name="Song H."/>
            <person name="Lee J."/>
            <person name="Lee S.-C."/>
            <person name="Kwon J.-K."/>
            <person name="Lee H.-Y."/>
            <person name="Koo N."/>
            <person name="Hong Y."/>
            <person name="Kim R.W."/>
            <person name="Kang W.-H."/>
            <person name="Huh J.H."/>
            <person name="Kang B.-C."/>
            <person name="Yang T.-J."/>
            <person name="Lee Y.-H."/>
            <person name="Bennetzen J.L."/>
            <person name="Choi D."/>
        </authorList>
    </citation>
    <scope>NUCLEOTIDE SEQUENCE [LARGE SCALE GENOMIC DNA]</scope>
    <source>
        <strain evidence="3">cv. PBC81</strain>
    </source>
</reference>
<dbReference type="InterPro" id="IPR036047">
    <property type="entry name" value="F-box-like_dom_sf"/>
</dbReference>
<sequence>MGILNRLPVRSLLRFKCISKFWKALISDPYFKMKHLNRAKNDQDFQKLLITHWCRADDIVSLYYCPLSSVQLVENSQKLDIPANFKPTLCGILCCYNGLDVIEVTNTLGGGFTLLLWNPSIRESIVLSSLELPYDEEYHFGLGYDSTSGDYKILHIYQNLGDSHLPNQILA</sequence>
<evidence type="ECO:0000313" key="2">
    <source>
        <dbReference type="EMBL" id="PHT28267.1"/>
    </source>
</evidence>
<gene>
    <name evidence="2" type="ORF">CQW23_32132</name>
</gene>
<evidence type="ECO:0000259" key="1">
    <source>
        <dbReference type="Pfam" id="PF00646"/>
    </source>
</evidence>
<protein>
    <recommendedName>
        <fullName evidence="1">F-box domain-containing protein</fullName>
    </recommendedName>
</protein>
<evidence type="ECO:0000313" key="3">
    <source>
        <dbReference type="Proteomes" id="UP000224567"/>
    </source>
</evidence>
<dbReference type="Pfam" id="PF00646">
    <property type="entry name" value="F-box"/>
    <property type="match status" value="1"/>
</dbReference>
<comment type="caution">
    <text evidence="2">The sequence shown here is derived from an EMBL/GenBank/DDBJ whole genome shotgun (WGS) entry which is preliminary data.</text>
</comment>
<name>A0A2G2V5P5_CAPBA</name>
<feature type="domain" description="F-box" evidence="1">
    <location>
        <begin position="3"/>
        <end position="32"/>
    </location>
</feature>
<accession>A0A2G2V5P5</accession>
<dbReference type="Proteomes" id="UP000224567">
    <property type="component" value="Unassembled WGS sequence"/>
</dbReference>
<organism evidence="2 3">
    <name type="scientific">Capsicum baccatum</name>
    <name type="common">Peruvian pepper</name>
    <dbReference type="NCBI Taxonomy" id="33114"/>
    <lineage>
        <taxon>Eukaryota</taxon>
        <taxon>Viridiplantae</taxon>
        <taxon>Streptophyta</taxon>
        <taxon>Embryophyta</taxon>
        <taxon>Tracheophyta</taxon>
        <taxon>Spermatophyta</taxon>
        <taxon>Magnoliopsida</taxon>
        <taxon>eudicotyledons</taxon>
        <taxon>Gunneridae</taxon>
        <taxon>Pentapetalae</taxon>
        <taxon>asterids</taxon>
        <taxon>lamiids</taxon>
        <taxon>Solanales</taxon>
        <taxon>Solanaceae</taxon>
        <taxon>Solanoideae</taxon>
        <taxon>Capsiceae</taxon>
        <taxon>Capsicum</taxon>
    </lineage>
</organism>
<dbReference type="SUPFAM" id="SSF81383">
    <property type="entry name" value="F-box domain"/>
    <property type="match status" value="1"/>
</dbReference>